<name>A0AA41YRB6_9PROT</name>
<dbReference type="Proteomes" id="UP001165679">
    <property type="component" value="Unassembled WGS sequence"/>
</dbReference>
<organism evidence="5 6">
    <name type="scientific">Limobrevibacterium gyesilva</name>
    <dbReference type="NCBI Taxonomy" id="2991712"/>
    <lineage>
        <taxon>Bacteria</taxon>
        <taxon>Pseudomonadati</taxon>
        <taxon>Pseudomonadota</taxon>
        <taxon>Alphaproteobacteria</taxon>
        <taxon>Acetobacterales</taxon>
        <taxon>Acetobacteraceae</taxon>
        <taxon>Limobrevibacterium</taxon>
    </lineage>
</organism>
<dbReference type="RefSeq" id="WP_264716234.1">
    <property type="nucleotide sequence ID" value="NZ_JAPDNT010000034.1"/>
</dbReference>
<dbReference type="AlphaFoldDB" id="A0AA41YRB6"/>
<dbReference type="GO" id="GO:0006508">
    <property type="term" value="P:proteolysis"/>
    <property type="evidence" value="ECO:0007669"/>
    <property type="project" value="UniProtKB-KW"/>
</dbReference>
<dbReference type="InterPro" id="IPR051458">
    <property type="entry name" value="Cyt/Met_Dipeptidase"/>
</dbReference>
<dbReference type="Gene3D" id="3.40.630.10">
    <property type="entry name" value="Zn peptidases"/>
    <property type="match status" value="1"/>
</dbReference>
<evidence type="ECO:0000259" key="4">
    <source>
        <dbReference type="Pfam" id="PF07687"/>
    </source>
</evidence>
<comment type="caution">
    <text evidence="5">The sequence shown here is derived from an EMBL/GenBank/DDBJ whole genome shotgun (WGS) entry which is preliminary data.</text>
</comment>
<gene>
    <name evidence="5" type="ORF">OL599_22260</name>
</gene>
<dbReference type="GO" id="GO:0008233">
    <property type="term" value="F:peptidase activity"/>
    <property type="evidence" value="ECO:0007669"/>
    <property type="project" value="UniProtKB-KW"/>
</dbReference>
<protein>
    <submittedName>
        <fullName evidence="5">M20/M25/M40 family metallo-hydrolase</fullName>
    </submittedName>
</protein>
<dbReference type="SUPFAM" id="SSF53187">
    <property type="entry name" value="Zn-dependent exopeptidases"/>
    <property type="match status" value="1"/>
</dbReference>
<keyword evidence="6" id="KW-1185">Reference proteome</keyword>
<dbReference type="PANTHER" id="PTHR43270:SF8">
    <property type="entry name" value="DI- AND TRIPEPTIDASE DUG2-RELATED"/>
    <property type="match status" value="1"/>
</dbReference>
<proteinExistence type="predicted"/>
<evidence type="ECO:0000313" key="5">
    <source>
        <dbReference type="EMBL" id="MCW3477296.1"/>
    </source>
</evidence>
<feature type="domain" description="Peptidase M20 dimerisation" evidence="4">
    <location>
        <begin position="223"/>
        <end position="366"/>
    </location>
</feature>
<dbReference type="Pfam" id="PF07687">
    <property type="entry name" value="M20_dimer"/>
    <property type="match status" value="1"/>
</dbReference>
<dbReference type="Gene3D" id="3.30.70.360">
    <property type="match status" value="1"/>
</dbReference>
<dbReference type="PANTHER" id="PTHR43270">
    <property type="entry name" value="BETA-ALA-HIS DIPEPTIDASE"/>
    <property type="match status" value="1"/>
</dbReference>
<keyword evidence="3" id="KW-0378">Hydrolase</keyword>
<evidence type="ECO:0000256" key="3">
    <source>
        <dbReference type="ARBA" id="ARBA00022801"/>
    </source>
</evidence>
<evidence type="ECO:0000256" key="2">
    <source>
        <dbReference type="ARBA" id="ARBA00022723"/>
    </source>
</evidence>
<keyword evidence="1" id="KW-0645">Protease</keyword>
<dbReference type="InterPro" id="IPR002933">
    <property type="entry name" value="Peptidase_M20"/>
</dbReference>
<reference evidence="5" key="2">
    <citation type="submission" date="2022-10" db="EMBL/GenBank/DDBJ databases">
        <authorList>
            <person name="Trinh H.N."/>
        </authorList>
    </citation>
    <scope>NUCLEOTIDE SEQUENCE</scope>
    <source>
        <strain evidence="5">RN2-1</strain>
    </source>
</reference>
<dbReference type="Pfam" id="PF01546">
    <property type="entry name" value="Peptidase_M20"/>
    <property type="match status" value="1"/>
</dbReference>
<reference evidence="5" key="1">
    <citation type="submission" date="2022-09" db="EMBL/GenBank/DDBJ databases">
        <title>Rhodovastum sp. nov. RN2-1 isolated from soil in Seongnam, South Korea.</title>
        <authorList>
            <person name="Le N.T."/>
        </authorList>
    </citation>
    <scope>NUCLEOTIDE SEQUENCE</scope>
    <source>
        <strain evidence="5">RN2-1</strain>
    </source>
</reference>
<accession>A0AA41YRB6</accession>
<dbReference type="EMBL" id="JAPDNT010000034">
    <property type="protein sequence ID" value="MCW3477296.1"/>
    <property type="molecule type" value="Genomic_DNA"/>
</dbReference>
<dbReference type="InterPro" id="IPR011650">
    <property type="entry name" value="Peptidase_M20_dimer"/>
</dbReference>
<dbReference type="GO" id="GO:0046872">
    <property type="term" value="F:metal ion binding"/>
    <property type="evidence" value="ECO:0007669"/>
    <property type="project" value="UniProtKB-KW"/>
</dbReference>
<sequence>MTDAETRVLAHIDGRRAASVEEIRLAIRQPSVSRTGEGVAAMAASVRDALTALGADARLVPGDRFPIVEGTLVVDPALPTLLFYDLYDVQPAAGQQGWSVPPFAADMVTDAQGRERLVGRGAFNSKGPLIGTLATLRAFTEAGVALPCNFRFLIEGEEEVGSPGLPAYISANRAALAACDAAFIPYFGTNGRGETIIRLGFKGLVLVEFRVAGGDWGGPARGDIHAANGALVDSPSWHLVRALASLVDAQDRLVVDGLSDIVPPPASADLALIETAAQRFDAVAHRADLGVTRLKDLGSARALLSELMLTCTLNIDALQAGRIEEGEGAATLIPRTARALTDLRVVPGVAPEAVLGLIRAHLDRRGFQHVEVLLRSAYPASRATLDEPVVAALIDACSVHAPDVRVLPIHAGAAPMHWFSDVIGIPYAFGGVGHGAGSHGPDEYILVDDVVPFMKSMASFFYRFAQRRQAASGKTGPRC</sequence>
<evidence type="ECO:0000256" key="1">
    <source>
        <dbReference type="ARBA" id="ARBA00022670"/>
    </source>
</evidence>
<evidence type="ECO:0000313" key="6">
    <source>
        <dbReference type="Proteomes" id="UP001165679"/>
    </source>
</evidence>
<keyword evidence="2" id="KW-0479">Metal-binding</keyword>